<dbReference type="Pfam" id="PF06580">
    <property type="entry name" value="His_kinase"/>
    <property type="match status" value="1"/>
</dbReference>
<dbReference type="InterPro" id="IPR003660">
    <property type="entry name" value="HAMP_dom"/>
</dbReference>
<dbReference type="CDD" id="cd06225">
    <property type="entry name" value="HAMP"/>
    <property type="match status" value="1"/>
</dbReference>
<evidence type="ECO:0000256" key="9">
    <source>
        <dbReference type="ARBA" id="ARBA00022777"/>
    </source>
</evidence>
<evidence type="ECO:0000259" key="15">
    <source>
        <dbReference type="PROSITE" id="PS50109"/>
    </source>
</evidence>
<comment type="caution">
    <text evidence="17">The sequence shown here is derived from an EMBL/GenBank/DDBJ whole genome shotgun (WGS) entry which is preliminary data.</text>
</comment>
<dbReference type="GO" id="GO:0004673">
    <property type="term" value="F:protein histidine kinase activity"/>
    <property type="evidence" value="ECO:0007669"/>
    <property type="project" value="UniProtKB-EC"/>
</dbReference>
<keyword evidence="13 14" id="KW-0472">Membrane</keyword>
<dbReference type="Pfam" id="PF00672">
    <property type="entry name" value="HAMP"/>
    <property type="match status" value="1"/>
</dbReference>
<feature type="transmembrane region" description="Helical" evidence="14">
    <location>
        <begin position="12"/>
        <end position="37"/>
    </location>
</feature>
<dbReference type="PROSITE" id="PS50109">
    <property type="entry name" value="HIS_KIN"/>
    <property type="match status" value="1"/>
</dbReference>
<feature type="domain" description="Histidine kinase" evidence="15">
    <location>
        <begin position="467"/>
        <end position="580"/>
    </location>
</feature>
<evidence type="ECO:0000256" key="3">
    <source>
        <dbReference type="ARBA" id="ARBA00012438"/>
    </source>
</evidence>
<evidence type="ECO:0000256" key="10">
    <source>
        <dbReference type="ARBA" id="ARBA00022840"/>
    </source>
</evidence>
<sequence length="587" mass="67139">MHANTYMLPIRLKLTVVFIVLISITGGLIGITTFINWGRSTEEAGILLSRQVLFSKKNYMETYLEERINATLPIWFQKDVQTFIKMQDQSDPLLFNRISDILKNEMHLKNDLSALFLYKKDGEIIYQSNGKAIKELTNSNNMMPVTGSVNPKVLPPHEQTYINDGDQVISIIRGITVDGKMEPDHYLLIDIAADVFHKLTDTALWNKGYVFVVDTNGRFIYHPEKEMLGQTFQYHDKSHRDQGYFIETFEGRKMLFTTLEGEVSGWTYYSALPKEDLSSHMIQNRNVTVVLIVMLIVAAVIIAYLFASKLTRPIISLKQMMLSVEKGNFDVALPVRTHDEIGYLTSSFNRMACRLKELTEEIYISRINETEAALKRLQAQINPHFLYNTLDAIHALAAIEGIRPIQKIVSSLASLFRYNIGDDNRLVPLNEEIKYLKVYLDIQKVRFQDRFDMNILVDRSVESVPILKFILQPLVENAFKHGVEKLSGSGKVWISALKEDSYLVIRIVDNGIGMSEDCLNQVRQELKKSETQMSRPAGRSIGLVNVHQRLRLHYGNLYSMEVESKLHAGTTIELKIPVDSYSISSRQ</sequence>
<dbReference type="InterPro" id="IPR050640">
    <property type="entry name" value="Bact_2-comp_sensor_kinase"/>
</dbReference>
<evidence type="ECO:0000313" key="18">
    <source>
        <dbReference type="Proteomes" id="UP001596989"/>
    </source>
</evidence>
<evidence type="ECO:0000256" key="12">
    <source>
        <dbReference type="ARBA" id="ARBA00023012"/>
    </source>
</evidence>
<evidence type="ECO:0000256" key="1">
    <source>
        <dbReference type="ARBA" id="ARBA00000085"/>
    </source>
</evidence>
<keyword evidence="8" id="KW-0547">Nucleotide-binding</keyword>
<keyword evidence="10" id="KW-0067">ATP-binding</keyword>
<comment type="subcellular location">
    <subcellularLocation>
        <location evidence="2">Cell membrane</location>
        <topology evidence="2">Multi-pass membrane protein</topology>
    </subcellularLocation>
</comment>
<dbReference type="InterPro" id="IPR005467">
    <property type="entry name" value="His_kinase_dom"/>
</dbReference>
<protein>
    <recommendedName>
        <fullName evidence="3">histidine kinase</fullName>
        <ecNumber evidence="3">2.7.13.3</ecNumber>
    </recommendedName>
</protein>
<evidence type="ECO:0000313" key="17">
    <source>
        <dbReference type="EMBL" id="MFD0959369.1"/>
    </source>
</evidence>
<dbReference type="EC" id="2.7.13.3" evidence="3"/>
<keyword evidence="9 17" id="KW-0418">Kinase</keyword>
<dbReference type="PRINTS" id="PR00344">
    <property type="entry name" value="BCTRLSENSOR"/>
</dbReference>
<dbReference type="Gene3D" id="3.30.450.20">
    <property type="entry name" value="PAS domain"/>
    <property type="match status" value="1"/>
</dbReference>
<dbReference type="Pfam" id="PF02518">
    <property type="entry name" value="HATPase_c"/>
    <property type="match status" value="1"/>
</dbReference>
<dbReference type="RefSeq" id="WP_377563477.1">
    <property type="nucleotide sequence ID" value="NZ_JBHTJZ010000009.1"/>
</dbReference>
<keyword evidence="12" id="KW-0902">Two-component regulatory system</keyword>
<dbReference type="InterPro" id="IPR003594">
    <property type="entry name" value="HATPase_dom"/>
</dbReference>
<evidence type="ECO:0000256" key="5">
    <source>
        <dbReference type="ARBA" id="ARBA00022553"/>
    </source>
</evidence>
<dbReference type="Gene3D" id="6.10.340.10">
    <property type="match status" value="1"/>
</dbReference>
<organism evidence="17 18">
    <name type="scientific">Paenibacillus chungangensis</name>
    <dbReference type="NCBI Taxonomy" id="696535"/>
    <lineage>
        <taxon>Bacteria</taxon>
        <taxon>Bacillati</taxon>
        <taxon>Bacillota</taxon>
        <taxon>Bacilli</taxon>
        <taxon>Bacillales</taxon>
        <taxon>Paenibacillaceae</taxon>
        <taxon>Paenibacillus</taxon>
    </lineage>
</organism>
<reference evidence="18" key="1">
    <citation type="journal article" date="2019" name="Int. J. Syst. Evol. Microbiol.">
        <title>The Global Catalogue of Microorganisms (GCM) 10K type strain sequencing project: providing services to taxonomists for standard genome sequencing and annotation.</title>
        <authorList>
            <consortium name="The Broad Institute Genomics Platform"/>
            <consortium name="The Broad Institute Genome Sequencing Center for Infectious Disease"/>
            <person name="Wu L."/>
            <person name="Ma J."/>
        </authorList>
    </citation>
    <scope>NUCLEOTIDE SEQUENCE [LARGE SCALE GENOMIC DNA]</scope>
    <source>
        <strain evidence="18">CCUG 59129</strain>
    </source>
</reference>
<keyword evidence="6 17" id="KW-0808">Transferase</keyword>
<evidence type="ECO:0000256" key="7">
    <source>
        <dbReference type="ARBA" id="ARBA00022692"/>
    </source>
</evidence>
<dbReference type="SUPFAM" id="SSF55874">
    <property type="entry name" value="ATPase domain of HSP90 chaperone/DNA topoisomerase II/histidine kinase"/>
    <property type="match status" value="1"/>
</dbReference>
<dbReference type="InterPro" id="IPR010559">
    <property type="entry name" value="Sig_transdc_His_kin_internal"/>
</dbReference>
<dbReference type="Proteomes" id="UP001596989">
    <property type="component" value="Unassembled WGS sequence"/>
</dbReference>
<evidence type="ECO:0000256" key="14">
    <source>
        <dbReference type="SAM" id="Phobius"/>
    </source>
</evidence>
<evidence type="ECO:0000259" key="16">
    <source>
        <dbReference type="PROSITE" id="PS50885"/>
    </source>
</evidence>
<comment type="catalytic activity">
    <reaction evidence="1">
        <text>ATP + protein L-histidine = ADP + protein N-phospho-L-histidine.</text>
        <dbReference type="EC" id="2.7.13.3"/>
    </reaction>
</comment>
<name>A0ABW3HPE2_9BACL</name>
<evidence type="ECO:0000256" key="2">
    <source>
        <dbReference type="ARBA" id="ARBA00004651"/>
    </source>
</evidence>
<keyword evidence="18" id="KW-1185">Reference proteome</keyword>
<feature type="transmembrane region" description="Helical" evidence="14">
    <location>
        <begin position="287"/>
        <end position="307"/>
    </location>
</feature>
<evidence type="ECO:0000256" key="11">
    <source>
        <dbReference type="ARBA" id="ARBA00022989"/>
    </source>
</evidence>
<evidence type="ECO:0000256" key="4">
    <source>
        <dbReference type="ARBA" id="ARBA00022475"/>
    </source>
</evidence>
<gene>
    <name evidence="17" type="ORF">ACFQ2I_08195</name>
</gene>
<keyword evidence="7 14" id="KW-0812">Transmembrane</keyword>
<dbReference type="SMART" id="SM00387">
    <property type="entry name" value="HATPase_c"/>
    <property type="match status" value="1"/>
</dbReference>
<dbReference type="PANTHER" id="PTHR34220:SF11">
    <property type="entry name" value="SENSOR PROTEIN KINASE HPTS"/>
    <property type="match status" value="1"/>
</dbReference>
<keyword evidence="5" id="KW-0597">Phosphoprotein</keyword>
<accession>A0ABW3HPE2</accession>
<dbReference type="InterPro" id="IPR036890">
    <property type="entry name" value="HATPase_C_sf"/>
</dbReference>
<dbReference type="PROSITE" id="PS50885">
    <property type="entry name" value="HAMP"/>
    <property type="match status" value="1"/>
</dbReference>
<dbReference type="EMBL" id="JBHTJZ010000009">
    <property type="protein sequence ID" value="MFD0959369.1"/>
    <property type="molecule type" value="Genomic_DNA"/>
</dbReference>
<dbReference type="SMART" id="SM00304">
    <property type="entry name" value="HAMP"/>
    <property type="match status" value="1"/>
</dbReference>
<dbReference type="CDD" id="cd12912">
    <property type="entry name" value="PDC2_MCP_like"/>
    <property type="match status" value="1"/>
</dbReference>
<feature type="domain" description="HAMP" evidence="16">
    <location>
        <begin position="308"/>
        <end position="360"/>
    </location>
</feature>
<evidence type="ECO:0000256" key="6">
    <source>
        <dbReference type="ARBA" id="ARBA00022679"/>
    </source>
</evidence>
<dbReference type="Gene3D" id="3.30.565.10">
    <property type="entry name" value="Histidine kinase-like ATPase, C-terminal domain"/>
    <property type="match status" value="1"/>
</dbReference>
<evidence type="ECO:0000256" key="13">
    <source>
        <dbReference type="ARBA" id="ARBA00023136"/>
    </source>
</evidence>
<keyword evidence="4" id="KW-1003">Cell membrane</keyword>
<dbReference type="InterPro" id="IPR004358">
    <property type="entry name" value="Sig_transdc_His_kin-like_C"/>
</dbReference>
<dbReference type="SUPFAM" id="SSF158472">
    <property type="entry name" value="HAMP domain-like"/>
    <property type="match status" value="1"/>
</dbReference>
<proteinExistence type="predicted"/>
<keyword evidence="11 14" id="KW-1133">Transmembrane helix</keyword>
<evidence type="ECO:0000256" key="8">
    <source>
        <dbReference type="ARBA" id="ARBA00022741"/>
    </source>
</evidence>
<dbReference type="PANTHER" id="PTHR34220">
    <property type="entry name" value="SENSOR HISTIDINE KINASE YPDA"/>
    <property type="match status" value="1"/>
</dbReference>